<protein>
    <submittedName>
        <fullName evidence="5">Uncharacterized protein</fullName>
    </submittedName>
</protein>
<dbReference type="SMART" id="SM00028">
    <property type="entry name" value="TPR"/>
    <property type="match status" value="6"/>
</dbReference>
<name>A0A8J2RGX1_9CRUS</name>
<dbReference type="PANTHER" id="PTHR44186:SF1">
    <property type="entry name" value="BARDET-BIEDL SYNDROME 4 PROTEIN"/>
    <property type="match status" value="1"/>
</dbReference>
<organism evidence="5 6">
    <name type="scientific">Daphnia galeata</name>
    <dbReference type="NCBI Taxonomy" id="27404"/>
    <lineage>
        <taxon>Eukaryota</taxon>
        <taxon>Metazoa</taxon>
        <taxon>Ecdysozoa</taxon>
        <taxon>Arthropoda</taxon>
        <taxon>Crustacea</taxon>
        <taxon>Branchiopoda</taxon>
        <taxon>Diplostraca</taxon>
        <taxon>Cladocera</taxon>
        <taxon>Anomopoda</taxon>
        <taxon>Daphniidae</taxon>
        <taxon>Daphnia</taxon>
    </lineage>
</organism>
<evidence type="ECO:0000256" key="3">
    <source>
        <dbReference type="ARBA" id="ARBA00023778"/>
    </source>
</evidence>
<dbReference type="EMBL" id="CAKKLH010000090">
    <property type="protein sequence ID" value="CAH0102638.1"/>
    <property type="molecule type" value="Genomic_DNA"/>
</dbReference>
<keyword evidence="6" id="KW-1185">Reference proteome</keyword>
<dbReference type="Proteomes" id="UP000789390">
    <property type="component" value="Unassembled WGS sequence"/>
</dbReference>
<dbReference type="GO" id="GO:0036064">
    <property type="term" value="C:ciliary basal body"/>
    <property type="evidence" value="ECO:0007669"/>
    <property type="project" value="TreeGrafter"/>
</dbReference>
<evidence type="ECO:0000256" key="2">
    <source>
        <dbReference type="ARBA" id="ARBA00022803"/>
    </source>
</evidence>
<dbReference type="InterPro" id="IPR011990">
    <property type="entry name" value="TPR-like_helical_dom_sf"/>
</dbReference>
<dbReference type="GO" id="GO:0060271">
    <property type="term" value="P:cilium assembly"/>
    <property type="evidence" value="ECO:0007669"/>
    <property type="project" value="TreeGrafter"/>
</dbReference>
<gene>
    <name evidence="5" type="ORF">DGAL_LOCUS5077</name>
</gene>
<dbReference type="OrthoDB" id="309339at2759"/>
<accession>A0A8J2RGX1</accession>
<comment type="caution">
    <text evidence="5">The sequence shown here is derived from an EMBL/GenBank/DDBJ whole genome shotgun (WGS) entry which is preliminary data.</text>
</comment>
<dbReference type="InterPro" id="IPR019734">
    <property type="entry name" value="TPR_rpt"/>
</dbReference>
<reference evidence="5" key="1">
    <citation type="submission" date="2021-11" db="EMBL/GenBank/DDBJ databases">
        <authorList>
            <person name="Schell T."/>
        </authorList>
    </citation>
    <scope>NUCLEOTIDE SEQUENCE</scope>
    <source>
        <strain evidence="5">M5</strain>
    </source>
</reference>
<evidence type="ECO:0000313" key="6">
    <source>
        <dbReference type="Proteomes" id="UP000789390"/>
    </source>
</evidence>
<feature type="repeat" description="TPR" evidence="4">
    <location>
        <begin position="147"/>
        <end position="180"/>
    </location>
</feature>
<dbReference type="Pfam" id="PF13181">
    <property type="entry name" value="TPR_8"/>
    <property type="match status" value="1"/>
</dbReference>
<dbReference type="SUPFAM" id="SSF48452">
    <property type="entry name" value="TPR-like"/>
    <property type="match status" value="1"/>
</dbReference>
<comment type="similarity">
    <text evidence="3">Belongs to the BBS4 family.</text>
</comment>
<dbReference type="PANTHER" id="PTHR44186">
    <property type="match status" value="1"/>
</dbReference>
<dbReference type="GO" id="GO:0061512">
    <property type="term" value="P:protein localization to cilium"/>
    <property type="evidence" value="ECO:0007669"/>
    <property type="project" value="TreeGrafter"/>
</dbReference>
<proteinExistence type="inferred from homology"/>
<keyword evidence="2 4" id="KW-0802">TPR repeat</keyword>
<keyword evidence="1" id="KW-0677">Repeat</keyword>
<dbReference type="Pfam" id="PF04733">
    <property type="entry name" value="Coatomer_E"/>
    <property type="match status" value="1"/>
</dbReference>
<evidence type="ECO:0000313" key="5">
    <source>
        <dbReference type="EMBL" id="CAH0102638.1"/>
    </source>
</evidence>
<evidence type="ECO:0000256" key="1">
    <source>
        <dbReference type="ARBA" id="ARBA00022737"/>
    </source>
</evidence>
<sequence>MHAKLLSKQPDFMLLYDLARCNANLKHYDLAEESCREAIKICKSKAVYKLLAACLIHQNKIGDAIEVFRFSLRLFPKSSQLYTTFGKLCADMNFEDDALKTLKAAIKLNDNNIVALYELAVLHQKREEVEDAIDLYRDILNRGMESASIYNNLAMCYFYKDKFVLALTCLLKARDVDPTSAETLFNLGLVFASLHQYCSAAIHWKAAVVFTNKTNNFVDQEIMTLISACLNVITNDDGTNI</sequence>
<dbReference type="Gene3D" id="1.25.40.10">
    <property type="entry name" value="Tetratricopeptide repeat domain"/>
    <property type="match status" value="1"/>
</dbReference>
<dbReference type="PROSITE" id="PS50005">
    <property type="entry name" value="TPR"/>
    <property type="match status" value="1"/>
</dbReference>
<evidence type="ECO:0000256" key="4">
    <source>
        <dbReference type="PROSITE-ProRule" id="PRU00339"/>
    </source>
</evidence>
<dbReference type="AlphaFoldDB" id="A0A8J2RGX1"/>